<dbReference type="EMBL" id="MFGB01000017">
    <property type="protein sequence ID" value="OGF26042.1"/>
    <property type="molecule type" value="Genomic_DNA"/>
</dbReference>
<gene>
    <name evidence="2" type="ORF">A2227_02375</name>
</gene>
<organism evidence="2 3">
    <name type="scientific">Candidatus Falkowbacteria bacterium RIFOXYA2_FULL_47_19</name>
    <dbReference type="NCBI Taxonomy" id="1797994"/>
    <lineage>
        <taxon>Bacteria</taxon>
        <taxon>Candidatus Falkowiibacteriota</taxon>
    </lineage>
</organism>
<dbReference type="InterPro" id="IPR002181">
    <property type="entry name" value="Fibrinogen_a/b/g_C_dom"/>
</dbReference>
<sequence length="402" mass="43144">MNKIIKSINNNQEGATGLMLALVILTAILSITLAANEIVRHGVSFSWHQLHSTKAYYASEAGIEQILFGIRKEYLRFDQCAGTGDCIQFSGSDIATIPSTDNIDCDNTCPNAGAVKTLSNGASFYLAYASSTSAYIATNTVVSFGSFDSANDINRAVQIVYLKHFCVGPECAATADRSCLDILNKGGSTGDGYYWINPLGTLEFEVYCDMSGGGWIELAPYNGVHGHGLYMCSYDAAQSATECGLPLGPASPYPETTWVYNSNTAVGQTIAPGHDTNDCQNNFTWQYESGPGNILTNEAVYQISQIITEKNFDIHSTSCDDDNRAADEGHWNGFFDRGGSGPYYSDCSSGNMAYCDSIVGNIFDTWPLPIDVCCSINEGGGGGNDPGGGVFMGFSRPDLRVR</sequence>
<comment type="caution">
    <text evidence="2">The sequence shown here is derived from an EMBL/GenBank/DDBJ whole genome shotgun (WGS) entry which is preliminary data.</text>
</comment>
<dbReference type="AlphaFoldDB" id="A0A1F5SHE2"/>
<reference evidence="2 3" key="1">
    <citation type="journal article" date="2016" name="Nat. Commun.">
        <title>Thousands of microbial genomes shed light on interconnected biogeochemical processes in an aquifer system.</title>
        <authorList>
            <person name="Anantharaman K."/>
            <person name="Brown C.T."/>
            <person name="Hug L.A."/>
            <person name="Sharon I."/>
            <person name="Castelle C.J."/>
            <person name="Probst A.J."/>
            <person name="Thomas B.C."/>
            <person name="Singh A."/>
            <person name="Wilkins M.J."/>
            <person name="Karaoz U."/>
            <person name="Brodie E.L."/>
            <person name="Williams K.H."/>
            <person name="Hubbard S.S."/>
            <person name="Banfield J.F."/>
        </authorList>
    </citation>
    <scope>NUCLEOTIDE SEQUENCE [LARGE SCALE GENOMIC DNA]</scope>
</reference>
<dbReference type="Proteomes" id="UP000178367">
    <property type="component" value="Unassembled WGS sequence"/>
</dbReference>
<dbReference type="SUPFAM" id="SSF56496">
    <property type="entry name" value="Fibrinogen C-terminal domain-like"/>
    <property type="match status" value="1"/>
</dbReference>
<dbReference type="InterPro" id="IPR014716">
    <property type="entry name" value="Fibrinogen_a/b/g_C_1"/>
</dbReference>
<name>A0A1F5SHE2_9BACT</name>
<dbReference type="Gene3D" id="3.90.215.10">
    <property type="entry name" value="Gamma Fibrinogen, chain A, domain 1"/>
    <property type="match status" value="1"/>
</dbReference>
<dbReference type="STRING" id="1797994.A2227_02375"/>
<dbReference type="PROSITE" id="PS51406">
    <property type="entry name" value="FIBRINOGEN_C_2"/>
    <property type="match status" value="1"/>
</dbReference>
<evidence type="ECO:0000313" key="2">
    <source>
        <dbReference type="EMBL" id="OGF26042.1"/>
    </source>
</evidence>
<evidence type="ECO:0000313" key="3">
    <source>
        <dbReference type="Proteomes" id="UP000178367"/>
    </source>
</evidence>
<accession>A0A1F5SHE2</accession>
<proteinExistence type="predicted"/>
<protein>
    <recommendedName>
        <fullName evidence="1">Fibrinogen C-terminal domain-containing protein</fullName>
    </recommendedName>
</protein>
<dbReference type="NCBIfam" id="NF040941">
    <property type="entry name" value="GGGWT_bact"/>
    <property type="match status" value="1"/>
</dbReference>
<dbReference type="InterPro" id="IPR036056">
    <property type="entry name" value="Fibrinogen-like_C"/>
</dbReference>
<feature type="domain" description="Fibrinogen C-terminal" evidence="1">
    <location>
        <begin position="170"/>
        <end position="216"/>
    </location>
</feature>
<evidence type="ECO:0000259" key="1">
    <source>
        <dbReference type="PROSITE" id="PS51406"/>
    </source>
</evidence>